<keyword evidence="7" id="KW-0133">Cell shape</keyword>
<evidence type="ECO:0000313" key="10">
    <source>
        <dbReference type="EMBL" id="GAN36762.1"/>
    </source>
</evidence>
<evidence type="ECO:0000256" key="2">
    <source>
        <dbReference type="ARBA" id="ARBA00005583"/>
    </source>
</evidence>
<comment type="pathway">
    <text evidence="7">Cell wall biogenesis; peptidoglycan biosynthesis.</text>
</comment>
<reference evidence="11" key="1">
    <citation type="submission" date="2014-05" db="EMBL/GenBank/DDBJ databases">
        <title>Whole genome sequencing of Lactobacillus casei NRIC0644.</title>
        <authorList>
            <person name="Atarashi H."/>
            <person name="Yoshida Y."/>
            <person name="Fujimura S."/>
            <person name="Tanaka N."/>
            <person name="Shiwa Y."/>
            <person name="Yoshikawa H."/>
            <person name="Okada S."/>
            <person name="Nakagawa J."/>
        </authorList>
    </citation>
    <scope>NUCLEOTIDE SEQUENCE [LARGE SCALE GENOMIC DNA]</scope>
    <source>
        <strain evidence="11">NRIC0644</strain>
    </source>
</reference>
<dbReference type="EMBL" id="BAYM01000088">
    <property type="protein sequence ID" value="GAN36762.1"/>
    <property type="molecule type" value="Genomic_DNA"/>
</dbReference>
<comment type="cofactor">
    <cofactor evidence="7 9">
        <name>Mg(2+)</name>
        <dbReference type="ChEBI" id="CHEBI:18420"/>
    </cofactor>
</comment>
<dbReference type="CDD" id="cd06852">
    <property type="entry name" value="GT_MraY"/>
    <property type="match status" value="1"/>
</dbReference>
<comment type="similarity">
    <text evidence="2 7">Belongs to the glycosyltransferase 4 family. MraY subfamily.</text>
</comment>
<dbReference type="InterPro" id="IPR000715">
    <property type="entry name" value="Glycosyl_transferase_4"/>
</dbReference>
<dbReference type="RefSeq" id="WP_045624955.1">
    <property type="nucleotide sequence ID" value="NZ_BAYM01000088.1"/>
</dbReference>
<dbReference type="Proteomes" id="UP000032552">
    <property type="component" value="Unassembled WGS sequence"/>
</dbReference>
<feature type="transmembrane region" description="Helical" evidence="7">
    <location>
        <begin position="117"/>
        <end position="134"/>
    </location>
</feature>
<evidence type="ECO:0000313" key="11">
    <source>
        <dbReference type="Proteomes" id="UP000032552"/>
    </source>
</evidence>
<dbReference type="InterPro" id="IPR003524">
    <property type="entry name" value="PNAcMuramoyl-5peptid_Trfase"/>
</dbReference>
<evidence type="ECO:0000256" key="1">
    <source>
        <dbReference type="ARBA" id="ARBA00004141"/>
    </source>
</evidence>
<dbReference type="GO" id="GO:0005886">
    <property type="term" value="C:plasma membrane"/>
    <property type="evidence" value="ECO:0007669"/>
    <property type="project" value="UniProtKB-SubCell"/>
</dbReference>
<organism evidence="10 11">
    <name type="scientific">Lacticaseibacillus paracasei NRIC 0644</name>
    <dbReference type="NCBI Taxonomy" id="1435038"/>
    <lineage>
        <taxon>Bacteria</taxon>
        <taxon>Bacillati</taxon>
        <taxon>Bacillota</taxon>
        <taxon>Bacilli</taxon>
        <taxon>Lactobacillales</taxon>
        <taxon>Lactobacillaceae</taxon>
        <taxon>Lacticaseibacillus</taxon>
    </lineage>
</organism>
<evidence type="ECO:0000256" key="3">
    <source>
        <dbReference type="ARBA" id="ARBA00022679"/>
    </source>
</evidence>
<evidence type="ECO:0000256" key="7">
    <source>
        <dbReference type="HAMAP-Rule" id="MF_00038"/>
    </source>
</evidence>
<sequence length="321" mass="35843">MQLGQMLIPMVSAFAITIMFMPLFIGYMRYKKEGQVIREEGPSWHEKKSGTPTMGGLIFIAAIIVSAIWVGIWQHQLTLSVWVSLFILVLYGLLGFYDDFEKLVHHRNEGLKAWQKLAGQILGAIIFLIAYFHEGFDHTLWVPIIGNVSATWFYVLFVIVWLVGFSNAVNLTDGLDGLVAGQTTISFGTYAIIAAHDGRTDVLIVCLVTIGAMLGFLMFNHKPAQIFMGDLGSLALGGMLAVVAILLHREWSLLLIGIIYVTETASVILQVGSFKLTGKRIFLMSPIHHHFEMKGWSEWQIDLTFWLVGLIGSGIYLAFFL</sequence>
<keyword evidence="5 7" id="KW-1133">Transmembrane helix</keyword>
<dbReference type="EC" id="2.7.8.13" evidence="7 8"/>
<dbReference type="PANTHER" id="PTHR22926:SF5">
    <property type="entry name" value="PHOSPHO-N-ACETYLMURAMOYL-PENTAPEPTIDE-TRANSFERASE HOMOLOG"/>
    <property type="match status" value="1"/>
</dbReference>
<dbReference type="GO" id="GO:0051301">
    <property type="term" value="P:cell division"/>
    <property type="evidence" value="ECO:0007669"/>
    <property type="project" value="UniProtKB-KW"/>
</dbReference>
<feature type="transmembrane region" description="Helical" evidence="7">
    <location>
        <begin position="226"/>
        <end position="247"/>
    </location>
</feature>
<keyword evidence="6 7" id="KW-0472">Membrane</keyword>
<comment type="catalytic activity">
    <reaction evidence="7">
        <text>UDP-N-acetyl-alpha-D-muramoyl-L-alanyl-gamma-D-glutamyl-L-lysyl-D-alanyl-D-alanine + di-trans,octa-cis-undecaprenyl phosphate = Mur2Ac(oyl-L-Ala-gamma-D-Glu-L-Lys-D-Ala-D-Ala)-di-trans,octa-cis-undecaprenyl diphosphate + UMP</text>
        <dbReference type="Rhea" id="RHEA:21920"/>
        <dbReference type="ChEBI" id="CHEBI:57865"/>
        <dbReference type="ChEBI" id="CHEBI:60032"/>
        <dbReference type="ChEBI" id="CHEBI:60392"/>
        <dbReference type="ChEBI" id="CHEBI:70758"/>
        <dbReference type="EC" id="2.7.8.13"/>
    </reaction>
</comment>
<dbReference type="HAMAP" id="MF_00038">
    <property type="entry name" value="MraY"/>
    <property type="match status" value="1"/>
</dbReference>
<dbReference type="InterPro" id="IPR018480">
    <property type="entry name" value="PNAcMuramoyl-5peptid_Trfase_CS"/>
</dbReference>
<feature type="transmembrane region" description="Helical" evidence="7">
    <location>
        <begin position="51"/>
        <end position="73"/>
    </location>
</feature>
<evidence type="ECO:0000256" key="8">
    <source>
        <dbReference type="NCBIfam" id="TIGR00445"/>
    </source>
</evidence>
<feature type="binding site" evidence="9">
    <location>
        <position position="170"/>
    </location>
    <ligand>
        <name>Mg(2+)</name>
        <dbReference type="ChEBI" id="CHEBI:18420"/>
    </ligand>
</feature>
<evidence type="ECO:0000256" key="9">
    <source>
        <dbReference type="PIRSR" id="PIRSR600715-1"/>
    </source>
</evidence>
<keyword evidence="7" id="KW-0573">Peptidoglycan synthesis</keyword>
<dbReference type="Pfam" id="PF10555">
    <property type="entry name" value="MraY_sig1"/>
    <property type="match status" value="1"/>
</dbReference>
<feature type="binding site" evidence="9">
    <location>
        <position position="230"/>
    </location>
    <ligand>
        <name>Mg(2+)</name>
        <dbReference type="ChEBI" id="CHEBI:18420"/>
    </ligand>
</feature>
<feature type="transmembrane region" description="Helical" evidence="7">
    <location>
        <begin position="79"/>
        <end position="97"/>
    </location>
</feature>
<name>A0A0C9QAG3_LACPA</name>
<protein>
    <recommendedName>
        <fullName evidence="7 8">Phospho-N-acetylmuramoyl-pentapeptide-transferase</fullName>
        <ecNumber evidence="7 8">2.7.8.13</ecNumber>
    </recommendedName>
    <alternativeName>
        <fullName evidence="7">UDP-MurNAc-pentapeptide phosphotransferase</fullName>
    </alternativeName>
</protein>
<keyword evidence="3 7" id="KW-0808">Transferase</keyword>
<dbReference type="GO" id="GO:0071555">
    <property type="term" value="P:cell wall organization"/>
    <property type="evidence" value="ECO:0007669"/>
    <property type="project" value="UniProtKB-KW"/>
</dbReference>
<proteinExistence type="inferred from homology"/>
<keyword evidence="7" id="KW-1003">Cell membrane</keyword>
<dbReference type="Pfam" id="PF00953">
    <property type="entry name" value="Glycos_transf_4"/>
    <property type="match status" value="1"/>
</dbReference>
<keyword evidence="7" id="KW-0131">Cell cycle</keyword>
<dbReference type="PROSITE" id="PS01347">
    <property type="entry name" value="MRAY_1"/>
    <property type="match status" value="1"/>
</dbReference>
<feature type="transmembrane region" description="Helical" evidence="7">
    <location>
        <begin position="202"/>
        <end position="219"/>
    </location>
</feature>
<feature type="transmembrane region" description="Helical" evidence="7">
    <location>
        <begin position="140"/>
        <end position="163"/>
    </location>
</feature>
<evidence type="ECO:0000256" key="6">
    <source>
        <dbReference type="ARBA" id="ARBA00023136"/>
    </source>
</evidence>
<feature type="transmembrane region" description="Helical" evidence="7">
    <location>
        <begin position="175"/>
        <end position="196"/>
    </location>
</feature>
<comment type="subcellular location">
    <subcellularLocation>
        <location evidence="7">Cell membrane</location>
        <topology evidence="7">Multi-pass membrane protein</topology>
    </subcellularLocation>
    <subcellularLocation>
        <location evidence="1">Membrane</location>
        <topology evidence="1">Multi-pass membrane protein</topology>
    </subcellularLocation>
</comment>
<feature type="transmembrane region" description="Helical" evidence="7">
    <location>
        <begin position="299"/>
        <end position="319"/>
    </location>
</feature>
<keyword evidence="7 9" id="KW-0479">Metal-binding</keyword>
<evidence type="ECO:0000256" key="5">
    <source>
        <dbReference type="ARBA" id="ARBA00022989"/>
    </source>
</evidence>
<comment type="caution">
    <text evidence="10">The sequence shown here is derived from an EMBL/GenBank/DDBJ whole genome shotgun (WGS) entry which is preliminary data.</text>
</comment>
<gene>
    <name evidence="7" type="primary">mraY</name>
    <name evidence="10" type="ORF">LC0644_1351</name>
</gene>
<evidence type="ECO:0000256" key="4">
    <source>
        <dbReference type="ARBA" id="ARBA00022692"/>
    </source>
</evidence>
<feature type="transmembrane region" description="Helical" evidence="7">
    <location>
        <begin position="253"/>
        <end position="278"/>
    </location>
</feature>
<dbReference type="PANTHER" id="PTHR22926">
    <property type="entry name" value="PHOSPHO-N-ACETYLMURAMOYL-PENTAPEPTIDE-TRANSFERASE"/>
    <property type="match status" value="1"/>
</dbReference>
<keyword evidence="7 9" id="KW-0460">Magnesium</keyword>
<dbReference type="AlphaFoldDB" id="A0A0C9QAG3"/>
<comment type="function">
    <text evidence="7">Catalyzes the initial step of the lipid cycle reactions in the biosynthesis of the cell wall peptidoglycan: transfers peptidoglycan precursor phospho-MurNAc-pentapeptide from UDP-MurNAc-pentapeptide onto the lipid carrier undecaprenyl phosphate, yielding undecaprenyl-pyrophosphoryl-MurNAc-pentapeptide, known as lipid I.</text>
</comment>
<feature type="transmembrane region" description="Helical" evidence="7">
    <location>
        <begin position="6"/>
        <end position="30"/>
    </location>
</feature>
<keyword evidence="4 7" id="KW-0812">Transmembrane</keyword>
<dbReference type="NCBIfam" id="TIGR00445">
    <property type="entry name" value="mraY"/>
    <property type="match status" value="1"/>
</dbReference>
<dbReference type="GO" id="GO:0046872">
    <property type="term" value="F:metal ion binding"/>
    <property type="evidence" value="ECO:0007669"/>
    <property type="project" value="UniProtKB-KW"/>
</dbReference>
<dbReference type="GO" id="GO:0009252">
    <property type="term" value="P:peptidoglycan biosynthetic process"/>
    <property type="evidence" value="ECO:0007669"/>
    <property type="project" value="UniProtKB-UniRule"/>
</dbReference>
<dbReference type="UniPathway" id="UPA00219"/>
<accession>A0A0C9QAG3</accession>
<keyword evidence="7" id="KW-0961">Cell wall biogenesis/degradation</keyword>
<dbReference type="GO" id="GO:0008963">
    <property type="term" value="F:phospho-N-acetylmuramoyl-pentapeptide-transferase activity"/>
    <property type="evidence" value="ECO:0007669"/>
    <property type="project" value="UniProtKB-UniRule"/>
</dbReference>
<keyword evidence="7" id="KW-0132">Cell division</keyword>
<dbReference type="PROSITE" id="PS01348">
    <property type="entry name" value="MRAY_2"/>
    <property type="match status" value="1"/>
</dbReference>
<dbReference type="GO" id="GO:0008360">
    <property type="term" value="P:regulation of cell shape"/>
    <property type="evidence" value="ECO:0007669"/>
    <property type="project" value="UniProtKB-KW"/>
</dbReference>